<dbReference type="Pfam" id="PF13174">
    <property type="entry name" value="TPR_6"/>
    <property type="match status" value="1"/>
</dbReference>
<evidence type="ECO:0000313" key="5">
    <source>
        <dbReference type="EMBL" id="MRS63962.1"/>
    </source>
</evidence>
<proteinExistence type="inferred from homology"/>
<dbReference type="CDD" id="cd06268">
    <property type="entry name" value="PBP1_ABC_transporter_LIVBP-like"/>
    <property type="match status" value="1"/>
</dbReference>
<dbReference type="EMBL" id="WJXZ01000013">
    <property type="protein sequence ID" value="MRS63962.1"/>
    <property type="molecule type" value="Genomic_DNA"/>
</dbReference>
<name>A0A7K0EQD8_9BACT</name>
<dbReference type="Pfam" id="PF13458">
    <property type="entry name" value="Peripla_BP_6"/>
    <property type="match status" value="1"/>
</dbReference>
<dbReference type="InterPro" id="IPR028081">
    <property type="entry name" value="Leu-bd"/>
</dbReference>
<evidence type="ECO:0000256" key="3">
    <source>
        <dbReference type="SAM" id="SignalP"/>
    </source>
</evidence>
<dbReference type="SUPFAM" id="SSF53822">
    <property type="entry name" value="Periplasmic binding protein-like I"/>
    <property type="match status" value="1"/>
</dbReference>
<keyword evidence="6" id="KW-1185">Reference proteome</keyword>
<reference evidence="5 6" key="1">
    <citation type="journal article" date="2018" name="Antonie Van Leeuwenhoek">
        <title>Larkinella terrae sp. nov., isolated from soil on Jeju Island, South Korea.</title>
        <authorList>
            <person name="Ten L.N."/>
            <person name="Jeon J."/>
            <person name="Park S.J."/>
            <person name="Park S."/>
            <person name="Lee S.Y."/>
            <person name="Kim M.K."/>
            <person name="Jung H.Y."/>
        </authorList>
    </citation>
    <scope>NUCLEOTIDE SEQUENCE [LARGE SCALE GENOMIC DNA]</scope>
    <source>
        <strain evidence="5 6">KCTC 52001</strain>
    </source>
</reference>
<evidence type="ECO:0000256" key="1">
    <source>
        <dbReference type="ARBA" id="ARBA00010062"/>
    </source>
</evidence>
<feature type="chain" id="PRO_5029502928" evidence="3">
    <location>
        <begin position="30"/>
        <end position="574"/>
    </location>
</feature>
<evidence type="ECO:0000313" key="6">
    <source>
        <dbReference type="Proteomes" id="UP000441754"/>
    </source>
</evidence>
<dbReference type="InterPro" id="IPR019734">
    <property type="entry name" value="TPR_rpt"/>
</dbReference>
<feature type="signal peptide" evidence="3">
    <location>
        <begin position="1"/>
        <end position="29"/>
    </location>
</feature>
<dbReference type="OrthoDB" id="1490998at2"/>
<protein>
    <submittedName>
        <fullName evidence="5">ABC transporter substrate-binding protein</fullName>
    </submittedName>
</protein>
<dbReference type="Gene3D" id="1.25.40.10">
    <property type="entry name" value="Tetratricopeptide repeat domain"/>
    <property type="match status" value="1"/>
</dbReference>
<dbReference type="RefSeq" id="WP_154177317.1">
    <property type="nucleotide sequence ID" value="NZ_WJXZ01000013.1"/>
</dbReference>
<dbReference type="Proteomes" id="UP000441754">
    <property type="component" value="Unassembled WGS sequence"/>
</dbReference>
<gene>
    <name evidence="5" type="ORF">GJJ30_21875</name>
</gene>
<feature type="domain" description="Leucine-binding protein" evidence="4">
    <location>
        <begin position="281"/>
        <end position="537"/>
    </location>
</feature>
<accession>A0A7K0EQD8</accession>
<dbReference type="InterPro" id="IPR011990">
    <property type="entry name" value="TPR-like_helical_dom_sf"/>
</dbReference>
<sequence length="574" mass="65045">MNRNFASHAGLKSCRFVFLLWATVQVAMAQSDNAERRYQYAVRFIQQKEYVKAKAELKPLTEGRTGIAPYAHYYHALADFNLKRFSESRMMLKQLIDRFPNWKKMDDVYYLLGAAYFENGQFEEGLENMTRIGDPNLKQDVSKLETYYFSQINDLNRLKVMQKEFSNNRELALALIDQIQRTSTAPADLELSDRLTNRFGIPAIPRPASAETAANSATVTKPEKNRNKGYFNVAVMFPFRLNEINPDDRARSNQYALDLYNGMKLAKTKLQSEGITVNLFAYDVDNDVSKMTTLVNNPGFIQNDLLIGPLYAEPNRLATEFANQNNILLVNPISTSSELIANQPLAFLASPSLNQQAVKTVAFARTLSTLKKATIYFGNSRKDSTLAALYQAELKRIGFSVVEFRKIGADLETVKVSEVSKPGHIFLASSDENTGPKLLRLLAQRKVEVPVIATSSAFDFDKNPLSVFTKSDLYLVYPEFVDQQRPGSEEFEEQYLEQRNIIPSTYAYQGYDLLLFFGRALARNRGQITNRAQLKTTPEEGYLLSGYDYSGSNENQVVPIVKFDGTRFLIANTF</sequence>
<keyword evidence="2 3" id="KW-0732">Signal</keyword>
<organism evidence="5 6">
    <name type="scientific">Larkinella terrae</name>
    <dbReference type="NCBI Taxonomy" id="2025311"/>
    <lineage>
        <taxon>Bacteria</taxon>
        <taxon>Pseudomonadati</taxon>
        <taxon>Bacteroidota</taxon>
        <taxon>Cytophagia</taxon>
        <taxon>Cytophagales</taxon>
        <taxon>Spirosomataceae</taxon>
        <taxon>Larkinella</taxon>
    </lineage>
</organism>
<dbReference type="Gene3D" id="3.40.50.2300">
    <property type="match status" value="2"/>
</dbReference>
<dbReference type="SUPFAM" id="SSF48452">
    <property type="entry name" value="TPR-like"/>
    <property type="match status" value="1"/>
</dbReference>
<dbReference type="AlphaFoldDB" id="A0A7K0EQD8"/>
<comment type="caution">
    <text evidence="5">The sequence shown here is derived from an EMBL/GenBank/DDBJ whole genome shotgun (WGS) entry which is preliminary data.</text>
</comment>
<dbReference type="InterPro" id="IPR028082">
    <property type="entry name" value="Peripla_BP_I"/>
</dbReference>
<comment type="similarity">
    <text evidence="1">Belongs to the leucine-binding protein family.</text>
</comment>
<evidence type="ECO:0000259" key="4">
    <source>
        <dbReference type="Pfam" id="PF13458"/>
    </source>
</evidence>
<evidence type="ECO:0000256" key="2">
    <source>
        <dbReference type="ARBA" id="ARBA00022729"/>
    </source>
</evidence>